<feature type="transmembrane region" description="Helical" evidence="1">
    <location>
        <begin position="215"/>
        <end position="236"/>
    </location>
</feature>
<comment type="caution">
    <text evidence="2">The sequence shown here is derived from an EMBL/GenBank/DDBJ whole genome shotgun (WGS) entry which is preliminary data.</text>
</comment>
<dbReference type="PIRSF" id="PIRSF038991">
    <property type="entry name" value="Protein_AbrB"/>
    <property type="match status" value="1"/>
</dbReference>
<gene>
    <name evidence="2" type="ORF">DYS74_13520</name>
</gene>
<feature type="transmembrane region" description="Helical" evidence="1">
    <location>
        <begin position="325"/>
        <end position="347"/>
    </location>
</feature>
<proteinExistence type="predicted"/>
<dbReference type="Proteomes" id="UP000279673">
    <property type="component" value="Unassembled WGS sequence"/>
</dbReference>
<name>A0A421BLZ2_9RHOB</name>
<feature type="transmembrane region" description="Helical" evidence="1">
    <location>
        <begin position="156"/>
        <end position="176"/>
    </location>
</feature>
<dbReference type="PANTHER" id="PTHR38457">
    <property type="entry name" value="REGULATOR ABRB-RELATED"/>
    <property type="match status" value="1"/>
</dbReference>
<evidence type="ECO:0000313" key="3">
    <source>
        <dbReference type="Proteomes" id="UP000279673"/>
    </source>
</evidence>
<accession>A0A421BLZ2</accession>
<dbReference type="GO" id="GO:0010468">
    <property type="term" value="P:regulation of gene expression"/>
    <property type="evidence" value="ECO:0007669"/>
    <property type="project" value="InterPro"/>
</dbReference>
<protein>
    <submittedName>
        <fullName evidence="2">AbrB family transcriptional regulator</fullName>
    </submittedName>
</protein>
<dbReference type="GO" id="GO:0016020">
    <property type="term" value="C:membrane"/>
    <property type="evidence" value="ECO:0007669"/>
    <property type="project" value="InterPro"/>
</dbReference>
<dbReference type="NCBIfam" id="TIGR03082">
    <property type="entry name" value="Gneg_AbrB_dup"/>
    <property type="match status" value="2"/>
</dbReference>
<dbReference type="AlphaFoldDB" id="A0A421BLZ2"/>
<feature type="transmembrane region" description="Helical" evidence="1">
    <location>
        <begin position="188"/>
        <end position="208"/>
    </location>
</feature>
<dbReference type="InterPro" id="IPR017516">
    <property type="entry name" value="AbrB_dup"/>
</dbReference>
<feature type="transmembrane region" description="Helical" evidence="1">
    <location>
        <begin position="96"/>
        <end position="115"/>
    </location>
</feature>
<dbReference type="PANTHER" id="PTHR38457:SF1">
    <property type="entry name" value="REGULATOR ABRB-RELATED"/>
    <property type="match status" value="1"/>
</dbReference>
<keyword evidence="1" id="KW-1133">Transmembrane helix</keyword>
<feature type="transmembrane region" description="Helical" evidence="1">
    <location>
        <begin position="68"/>
        <end position="89"/>
    </location>
</feature>
<evidence type="ECO:0000256" key="1">
    <source>
        <dbReference type="SAM" id="Phobius"/>
    </source>
</evidence>
<keyword evidence="1" id="KW-0472">Membrane</keyword>
<sequence length="368" mass="38091">MTAPFQPEARPAVRRRGALQWLALLATAGVLAALLALIRFPAAPLLGALVAGILFGASGSPLRVPRPAYLLAQGAAGVFIASSMTPAILVDMAHDWPLLLLMTALTLMAAFAIGWAMNRLTGIDEDVAVYGSLPGMSGAMVVIATERGADARIVALMQYVRLAAVIVSVALLASVLPSVEVAARAARPVSPLSPVVAMAIAAGALVAVRLRALPAAGMLIPMIVAAVIEAGGWMHLALPQPVILATFGVIGLEVGLKFTRGVLGHVLRLLPAVLAATAALILVSAGFGLLLMTITGLDLKTALLATAPGSIETVALVAIATKANVAAVLAFQTVRMFAVVLFGPVLVERLVQLPIWRRHAPRPNRRRP</sequence>
<keyword evidence="1" id="KW-0812">Transmembrane</keyword>
<dbReference type="Pfam" id="PF05145">
    <property type="entry name" value="AbrB"/>
    <property type="match status" value="1"/>
</dbReference>
<dbReference type="InterPro" id="IPR007820">
    <property type="entry name" value="AbrB_fam"/>
</dbReference>
<organism evidence="2 3">
    <name type="scientific">Paenirhodobacter hankyongi</name>
    <dbReference type="NCBI Taxonomy" id="2294033"/>
    <lineage>
        <taxon>Bacteria</taxon>
        <taxon>Pseudomonadati</taxon>
        <taxon>Pseudomonadota</taxon>
        <taxon>Alphaproteobacteria</taxon>
        <taxon>Rhodobacterales</taxon>
        <taxon>Rhodobacter group</taxon>
        <taxon>Paenirhodobacter</taxon>
    </lineage>
</organism>
<keyword evidence="3" id="KW-1185">Reference proteome</keyword>
<reference evidence="2 3" key="1">
    <citation type="submission" date="2018-10" db="EMBL/GenBank/DDBJ databases">
        <title>Rhodobacter sp . BO-81.</title>
        <authorList>
            <person name="Im W.T."/>
        </authorList>
    </citation>
    <scope>NUCLEOTIDE SEQUENCE [LARGE SCALE GENOMIC DNA]</scope>
    <source>
        <strain evidence="2 3">BO-81</strain>
    </source>
</reference>
<dbReference type="EMBL" id="RCHI01000013">
    <property type="protein sequence ID" value="RLL63962.1"/>
    <property type="molecule type" value="Genomic_DNA"/>
</dbReference>
<feature type="transmembrane region" description="Helical" evidence="1">
    <location>
        <begin position="242"/>
        <end position="258"/>
    </location>
</feature>
<feature type="transmembrane region" description="Helical" evidence="1">
    <location>
        <begin position="270"/>
        <end position="294"/>
    </location>
</feature>
<evidence type="ECO:0000313" key="2">
    <source>
        <dbReference type="EMBL" id="RLL63962.1"/>
    </source>
</evidence>
<feature type="transmembrane region" description="Helical" evidence="1">
    <location>
        <begin position="18"/>
        <end position="38"/>
    </location>
</feature>
<dbReference type="RefSeq" id="WP_121534219.1">
    <property type="nucleotide sequence ID" value="NZ_RCHI01000013.1"/>
</dbReference>
<feature type="transmembrane region" description="Helical" evidence="1">
    <location>
        <begin position="127"/>
        <end position="144"/>
    </location>
</feature>